<evidence type="ECO:0000313" key="2">
    <source>
        <dbReference type="EMBL" id="EPS92635.1"/>
    </source>
</evidence>
<dbReference type="AlphaFoldDB" id="S8ES74"/>
<evidence type="ECO:0000256" key="1">
    <source>
        <dbReference type="SAM" id="MobiDB-lite"/>
    </source>
</evidence>
<dbReference type="STRING" id="743788.S8ES74"/>
<protein>
    <submittedName>
        <fullName evidence="2">Uncharacterized protein</fullName>
    </submittedName>
</protein>
<dbReference type="EMBL" id="KE504421">
    <property type="protein sequence ID" value="EPS92635.1"/>
    <property type="molecule type" value="Genomic_DNA"/>
</dbReference>
<feature type="region of interest" description="Disordered" evidence="1">
    <location>
        <begin position="48"/>
        <end position="100"/>
    </location>
</feature>
<proteinExistence type="predicted"/>
<name>S8ES74_FOMSC</name>
<evidence type="ECO:0000313" key="3">
    <source>
        <dbReference type="Proteomes" id="UP000015241"/>
    </source>
</evidence>
<accession>S8ES74</accession>
<sequence>MKVPKAWYDPGGTSQDPARWVHPSLLYVCSRLCAASLPRLEDVIIPDVPDTKRHKGPSGSSTPRANVEGTSSSKKKKTRRGGQKHTTQARRSHPAFSYEPPPIDILSDTPNWRYAVQAVSPLPNPPSRAAVYYFPPPFVFTSAGDKLGRYIHNYARIRMFCRQRLLEPHFDGRPLKISEWKHVLHGDYSVDNESSPKAPGQPVVDAKASLRHEHKQAICKLFAKSAGLASYSEDMTPKFRSDRITAAQAASDRALAREVVWELNEMNWRCELRALDSLVVDADRSEWLRWEREQAVCEVWRETKAESAHSSLFCTQRSRFCWTPVGADGWRERMHNLVAFIRVLSRWPNFPSELRDRLHALGDQTDADEFARLEKVAVAFYVSTFARHYGRLPCIPLHRVDISPIASTSEVTVS</sequence>
<reference evidence="2 3" key="1">
    <citation type="journal article" date="2012" name="Science">
        <title>The Paleozoic origin of enzymatic lignin decomposition reconstructed from 31 fungal genomes.</title>
        <authorList>
            <person name="Floudas D."/>
            <person name="Binder M."/>
            <person name="Riley R."/>
            <person name="Barry K."/>
            <person name="Blanchette R.A."/>
            <person name="Henrissat B."/>
            <person name="Martinez A.T."/>
            <person name="Otillar R."/>
            <person name="Spatafora J.W."/>
            <person name="Yadav J.S."/>
            <person name="Aerts A."/>
            <person name="Benoit I."/>
            <person name="Boyd A."/>
            <person name="Carlson A."/>
            <person name="Copeland A."/>
            <person name="Coutinho P.M."/>
            <person name="de Vries R.P."/>
            <person name="Ferreira P."/>
            <person name="Findley K."/>
            <person name="Foster B."/>
            <person name="Gaskell J."/>
            <person name="Glotzer D."/>
            <person name="Gorecki P."/>
            <person name="Heitman J."/>
            <person name="Hesse C."/>
            <person name="Hori C."/>
            <person name="Igarashi K."/>
            <person name="Jurgens J.A."/>
            <person name="Kallen N."/>
            <person name="Kersten P."/>
            <person name="Kohler A."/>
            <person name="Kuees U."/>
            <person name="Kumar T.K.A."/>
            <person name="Kuo A."/>
            <person name="LaButti K."/>
            <person name="Larrondo L.F."/>
            <person name="Lindquist E."/>
            <person name="Ling A."/>
            <person name="Lombard V."/>
            <person name="Lucas S."/>
            <person name="Lundell T."/>
            <person name="Martin R."/>
            <person name="McLaughlin D.J."/>
            <person name="Morgenstern I."/>
            <person name="Morin E."/>
            <person name="Murat C."/>
            <person name="Nagy L.G."/>
            <person name="Nolan M."/>
            <person name="Ohm R.A."/>
            <person name="Patyshakuliyeva A."/>
            <person name="Rokas A."/>
            <person name="Ruiz-Duenas F.J."/>
            <person name="Sabat G."/>
            <person name="Salamov A."/>
            <person name="Samejima M."/>
            <person name="Schmutz J."/>
            <person name="Slot J.C."/>
            <person name="St John F."/>
            <person name="Stenlid J."/>
            <person name="Sun H."/>
            <person name="Sun S."/>
            <person name="Syed K."/>
            <person name="Tsang A."/>
            <person name="Wiebenga A."/>
            <person name="Young D."/>
            <person name="Pisabarro A."/>
            <person name="Eastwood D.C."/>
            <person name="Martin F."/>
            <person name="Cullen D."/>
            <person name="Grigoriev I.V."/>
            <person name="Hibbett D.S."/>
        </authorList>
    </citation>
    <scope>NUCLEOTIDE SEQUENCE</scope>
    <source>
        <strain evidence="3">FP-58527</strain>
    </source>
</reference>
<gene>
    <name evidence="2" type="ORF">FOMPIDRAFT_1056687</name>
</gene>
<dbReference type="HOGENOM" id="CLU_060359_0_0_1"/>
<dbReference type="Proteomes" id="UP000015241">
    <property type="component" value="Unassembled WGS sequence"/>
</dbReference>
<feature type="compositionally biased region" description="Basic residues" evidence="1">
    <location>
        <begin position="73"/>
        <end position="93"/>
    </location>
</feature>
<organism evidence="2 3">
    <name type="scientific">Fomitopsis schrenkii</name>
    <name type="common">Brown rot fungus</name>
    <dbReference type="NCBI Taxonomy" id="2126942"/>
    <lineage>
        <taxon>Eukaryota</taxon>
        <taxon>Fungi</taxon>
        <taxon>Dikarya</taxon>
        <taxon>Basidiomycota</taxon>
        <taxon>Agaricomycotina</taxon>
        <taxon>Agaricomycetes</taxon>
        <taxon>Polyporales</taxon>
        <taxon>Fomitopsis</taxon>
    </lineage>
</organism>
<dbReference type="OrthoDB" id="2756650at2759"/>
<dbReference type="InParanoid" id="S8ES74"/>
<keyword evidence="3" id="KW-1185">Reference proteome</keyword>